<dbReference type="KEGG" id="ssai:N0B31_07005"/>
<dbReference type="EMBL" id="CP104003">
    <property type="protein sequence ID" value="UWM56032.1"/>
    <property type="molecule type" value="Genomic_DNA"/>
</dbReference>
<protein>
    <submittedName>
        <fullName evidence="2">Uncharacterized protein</fullName>
    </submittedName>
</protein>
<accession>A0A9E7R5P2</accession>
<feature type="transmembrane region" description="Helical" evidence="1">
    <location>
        <begin position="84"/>
        <end position="105"/>
    </location>
</feature>
<keyword evidence="1" id="KW-0472">Membrane</keyword>
<sequence length="277" mass="29044">MVQFRALLSSASRRLDRLLLLAVVPFLAAIASPGNFERIAADTSTIRLGVSFGFPSAVATAWDFVSLPNPGTGFSVYTAGGDPLQGGVMILGGAVLTGVLAAAYLGALRRDLLRAGGGVSDGLQHVLPLVAFELLVGLFGLTLVVLALVNLVLVVPALIVGLYLAYRFYPTPYLVVLEDRSLVDAFRRSYGLSARGGQYTNFFGKYLFAVAAVSLVATPLFTTSVFAAVLGTAVLAPICVLFNAATMLFLVDLIRSDAKGTDLPGGWDPDVAVRMAA</sequence>
<feature type="transmembrane region" description="Helical" evidence="1">
    <location>
        <begin position="151"/>
        <end position="169"/>
    </location>
</feature>
<dbReference type="RefSeq" id="WP_260595152.1">
    <property type="nucleotide sequence ID" value="NZ_CP104003.1"/>
</dbReference>
<feature type="transmembrane region" description="Helical" evidence="1">
    <location>
        <begin position="126"/>
        <end position="145"/>
    </location>
</feature>
<proteinExistence type="predicted"/>
<evidence type="ECO:0000256" key="1">
    <source>
        <dbReference type="SAM" id="Phobius"/>
    </source>
</evidence>
<keyword evidence="3" id="KW-1185">Reference proteome</keyword>
<dbReference type="GeneID" id="74942157"/>
<reference evidence="2" key="1">
    <citation type="submission" date="2022-09" db="EMBL/GenBank/DDBJ databases">
        <title>Diverse halophilic archaea isolated from saline environments.</title>
        <authorList>
            <person name="Cui H.-L."/>
        </authorList>
    </citation>
    <scope>NUCLEOTIDE SEQUENCE</scope>
    <source>
        <strain evidence="2">ZS-35-S2</strain>
    </source>
</reference>
<organism evidence="2 3">
    <name type="scientific">Salinirubellus salinus</name>
    <dbReference type="NCBI Taxonomy" id="1364945"/>
    <lineage>
        <taxon>Archaea</taxon>
        <taxon>Methanobacteriati</taxon>
        <taxon>Methanobacteriota</taxon>
        <taxon>Stenosarchaea group</taxon>
        <taxon>Halobacteria</taxon>
        <taxon>Halobacteriales</taxon>
        <taxon>Natronomonadaceae</taxon>
        <taxon>Salinirubellus</taxon>
    </lineage>
</organism>
<gene>
    <name evidence="2" type="ORF">N0B31_07005</name>
</gene>
<dbReference type="Proteomes" id="UP001057580">
    <property type="component" value="Chromosome"/>
</dbReference>
<evidence type="ECO:0000313" key="2">
    <source>
        <dbReference type="EMBL" id="UWM56032.1"/>
    </source>
</evidence>
<name>A0A9E7R5P2_9EURY</name>
<evidence type="ECO:0000313" key="3">
    <source>
        <dbReference type="Proteomes" id="UP001057580"/>
    </source>
</evidence>
<feature type="transmembrane region" description="Helical" evidence="1">
    <location>
        <begin position="227"/>
        <end position="251"/>
    </location>
</feature>
<keyword evidence="1" id="KW-0812">Transmembrane</keyword>
<keyword evidence="1" id="KW-1133">Transmembrane helix</keyword>
<feature type="transmembrane region" description="Helical" evidence="1">
    <location>
        <begin position="202"/>
        <end position="221"/>
    </location>
</feature>
<dbReference type="AlphaFoldDB" id="A0A9E7R5P2"/>